<keyword evidence="2" id="KW-1185">Reference proteome</keyword>
<dbReference type="Proteomes" id="UP000487268">
    <property type="component" value="Unassembled WGS sequence"/>
</dbReference>
<name>A0A7K0BZ54_9ACTN</name>
<proteinExistence type="predicted"/>
<dbReference type="Gene3D" id="3.30.70.100">
    <property type="match status" value="1"/>
</dbReference>
<evidence type="ECO:0000313" key="2">
    <source>
        <dbReference type="Proteomes" id="UP000487268"/>
    </source>
</evidence>
<sequence length="78" mass="8127">MAAWADVPGLALKAWIADPVRERWGAVMLWDPDRPAGRLLPPNRGAELAGGPPDERCGWRVVAAVPGPAGPPLLGPGS</sequence>
<organism evidence="1 2">
    <name type="scientific">Actinomadura macrotermitis</name>
    <dbReference type="NCBI Taxonomy" id="2585200"/>
    <lineage>
        <taxon>Bacteria</taxon>
        <taxon>Bacillati</taxon>
        <taxon>Actinomycetota</taxon>
        <taxon>Actinomycetes</taxon>
        <taxon>Streptosporangiales</taxon>
        <taxon>Thermomonosporaceae</taxon>
        <taxon>Actinomadura</taxon>
    </lineage>
</organism>
<gene>
    <name evidence="1" type="ORF">ACRB68_45410</name>
</gene>
<comment type="caution">
    <text evidence="1">The sequence shown here is derived from an EMBL/GenBank/DDBJ whole genome shotgun (WGS) entry which is preliminary data.</text>
</comment>
<dbReference type="EMBL" id="WEGH01000003">
    <property type="protein sequence ID" value="MQY06453.1"/>
    <property type="molecule type" value="Genomic_DNA"/>
</dbReference>
<evidence type="ECO:0000313" key="1">
    <source>
        <dbReference type="EMBL" id="MQY06453.1"/>
    </source>
</evidence>
<accession>A0A7K0BZ54</accession>
<dbReference type="AlphaFoldDB" id="A0A7K0BZ54"/>
<reference evidence="1 2" key="1">
    <citation type="submission" date="2019-10" db="EMBL/GenBank/DDBJ databases">
        <title>Actinomadura rubteroloni sp. nov. and Actinomadura macrotermitis sp. nov., isolated from the gut of fungus growing-termite Macrotermes natalensis.</title>
        <authorList>
            <person name="Benndorf R."/>
            <person name="Martin K."/>
            <person name="Kuefner M."/>
            <person name="De Beer W."/>
            <person name="Kaster A.-K."/>
            <person name="Vollmers J."/>
            <person name="Poulsen M."/>
            <person name="Beemelmanns C."/>
        </authorList>
    </citation>
    <scope>NUCLEOTIDE SEQUENCE [LARGE SCALE GENOMIC DNA]</scope>
    <source>
        <strain evidence="1 2">RB68</strain>
    </source>
</reference>
<protein>
    <submittedName>
        <fullName evidence="1">Uncharacterized protein</fullName>
    </submittedName>
</protein>